<gene>
    <name evidence="7" type="primary">THI20</name>
    <name evidence="7" type="ORF">GGI25_000009</name>
</gene>
<dbReference type="Gene3D" id="3.40.1190.20">
    <property type="match status" value="1"/>
</dbReference>
<dbReference type="Proteomes" id="UP001151518">
    <property type="component" value="Unassembled WGS sequence"/>
</dbReference>
<dbReference type="FunFam" id="3.40.1190.20:FF:000003">
    <property type="entry name" value="Phosphomethylpyrimidine kinase ThiD"/>
    <property type="match status" value="1"/>
</dbReference>
<accession>A0A9W8L1D3</accession>
<dbReference type="CDD" id="cd01169">
    <property type="entry name" value="HMPP_kinase"/>
    <property type="match status" value="1"/>
</dbReference>
<dbReference type="SUPFAM" id="SSF48613">
    <property type="entry name" value="Heme oxygenase-like"/>
    <property type="match status" value="1"/>
</dbReference>
<dbReference type="AlphaFoldDB" id="A0A9W8L1D3"/>
<feature type="domain" description="Thiaminase-2/PQQC" evidence="5">
    <location>
        <begin position="314"/>
        <end position="518"/>
    </location>
</feature>
<comment type="caution">
    <text evidence="7">The sequence shown here is derived from an EMBL/GenBank/DDBJ whole genome shotgun (WGS) entry which is preliminary data.</text>
</comment>
<keyword evidence="3 7" id="KW-0418">Kinase</keyword>
<dbReference type="GO" id="GO:0008902">
    <property type="term" value="F:hydroxymethylpyrimidine kinase activity"/>
    <property type="evidence" value="ECO:0007669"/>
    <property type="project" value="TreeGrafter"/>
</dbReference>
<dbReference type="SUPFAM" id="SSF53613">
    <property type="entry name" value="Ribokinase-like"/>
    <property type="match status" value="1"/>
</dbReference>
<dbReference type="GO" id="GO:0009228">
    <property type="term" value="P:thiamine biosynthetic process"/>
    <property type="evidence" value="ECO:0007669"/>
    <property type="project" value="InterPro"/>
</dbReference>
<name>A0A9W8L1D3_9FUNG</name>
<evidence type="ECO:0000313" key="7">
    <source>
        <dbReference type="EMBL" id="KAJ2681056.1"/>
    </source>
</evidence>
<evidence type="ECO:0000256" key="2">
    <source>
        <dbReference type="ARBA" id="ARBA00022741"/>
    </source>
</evidence>
<keyword evidence="2" id="KW-0547">Nucleotide-binding</keyword>
<evidence type="ECO:0000256" key="1">
    <source>
        <dbReference type="ARBA" id="ARBA00022679"/>
    </source>
</evidence>
<dbReference type="InterPro" id="IPR004305">
    <property type="entry name" value="Thiaminase-2/PQQC"/>
</dbReference>
<keyword evidence="1" id="KW-0808">Transferase</keyword>
<feature type="domain" description="Pyridoxamine kinase/Phosphomethylpyrimidine kinase" evidence="6">
    <location>
        <begin position="23"/>
        <end position="282"/>
    </location>
</feature>
<dbReference type="CDD" id="cd19367">
    <property type="entry name" value="TenA_C_ScTHI20-like"/>
    <property type="match status" value="1"/>
</dbReference>
<evidence type="ECO:0000313" key="8">
    <source>
        <dbReference type="Proteomes" id="UP001151518"/>
    </source>
</evidence>
<protein>
    <submittedName>
        <fullName evidence="7">Trifunctional hydroxymethylpyrimidine kinase/phosphomethylpyrimidine kinase/thiaminase</fullName>
    </submittedName>
</protein>
<dbReference type="Gene3D" id="1.20.910.10">
    <property type="entry name" value="Heme oxygenase-like"/>
    <property type="match status" value="1"/>
</dbReference>
<reference evidence="7" key="1">
    <citation type="submission" date="2022-07" db="EMBL/GenBank/DDBJ databases">
        <title>Phylogenomic reconstructions and comparative analyses of Kickxellomycotina fungi.</title>
        <authorList>
            <person name="Reynolds N.K."/>
            <person name="Stajich J.E."/>
            <person name="Barry K."/>
            <person name="Grigoriev I.V."/>
            <person name="Crous P."/>
            <person name="Smith M.E."/>
        </authorList>
    </citation>
    <scope>NUCLEOTIDE SEQUENCE</scope>
    <source>
        <strain evidence="7">NRRL 3115</strain>
    </source>
</reference>
<dbReference type="Pfam" id="PF03070">
    <property type="entry name" value="TENA_THI-4"/>
    <property type="match status" value="1"/>
</dbReference>
<dbReference type="Pfam" id="PF08543">
    <property type="entry name" value="Phos_pyr_kin"/>
    <property type="match status" value="1"/>
</dbReference>
<evidence type="ECO:0000256" key="3">
    <source>
        <dbReference type="ARBA" id="ARBA00022777"/>
    </source>
</evidence>
<proteinExistence type="predicted"/>
<dbReference type="EMBL" id="JANBTW010000001">
    <property type="protein sequence ID" value="KAJ2681056.1"/>
    <property type="molecule type" value="Genomic_DNA"/>
</dbReference>
<dbReference type="GO" id="GO:0005829">
    <property type="term" value="C:cytosol"/>
    <property type="evidence" value="ECO:0007669"/>
    <property type="project" value="TreeGrafter"/>
</dbReference>
<organism evidence="7 8">
    <name type="scientific">Coemansia spiralis</name>
    <dbReference type="NCBI Taxonomy" id="417178"/>
    <lineage>
        <taxon>Eukaryota</taxon>
        <taxon>Fungi</taxon>
        <taxon>Fungi incertae sedis</taxon>
        <taxon>Zoopagomycota</taxon>
        <taxon>Kickxellomycotina</taxon>
        <taxon>Kickxellomycetes</taxon>
        <taxon>Kickxellales</taxon>
        <taxon>Kickxellaceae</taxon>
        <taxon>Coemansia</taxon>
    </lineage>
</organism>
<dbReference type="PANTHER" id="PTHR20858:SF17">
    <property type="entry name" value="HYDROXYMETHYLPYRIMIDINE_PHOSPHOMETHYLPYRIMIDINE KINASE THI20-RELATED"/>
    <property type="match status" value="1"/>
</dbReference>
<dbReference type="OrthoDB" id="10028886at2759"/>
<dbReference type="InterPro" id="IPR016084">
    <property type="entry name" value="Haem_Oase-like_multi-hlx"/>
</dbReference>
<dbReference type="GO" id="GO:0005524">
    <property type="term" value="F:ATP binding"/>
    <property type="evidence" value="ECO:0007669"/>
    <property type="project" value="UniProtKB-KW"/>
</dbReference>
<dbReference type="InterPro" id="IPR029056">
    <property type="entry name" value="Ribokinase-like"/>
</dbReference>
<dbReference type="PANTHER" id="PTHR20858">
    <property type="entry name" value="PHOSPHOMETHYLPYRIMIDINE KINASE"/>
    <property type="match status" value="1"/>
</dbReference>
<dbReference type="InterPro" id="IPR004399">
    <property type="entry name" value="HMP/HMP-P_kinase_dom"/>
</dbReference>
<keyword evidence="4" id="KW-0067">ATP-binding</keyword>
<evidence type="ECO:0000259" key="5">
    <source>
        <dbReference type="Pfam" id="PF03070"/>
    </source>
</evidence>
<dbReference type="InterPro" id="IPR013749">
    <property type="entry name" value="PM/HMP-P_kinase-1"/>
</dbReference>
<evidence type="ECO:0000256" key="4">
    <source>
        <dbReference type="ARBA" id="ARBA00022840"/>
    </source>
</evidence>
<dbReference type="GO" id="GO:0008972">
    <property type="term" value="F:phosphomethylpyrimidine kinase activity"/>
    <property type="evidence" value="ECO:0007669"/>
    <property type="project" value="InterPro"/>
</dbReference>
<sequence>MSKSSEAVQAAALPAVLTIAGSDSGGGAGVQADLKTFMANSTYGLSVITAITAQNTKEVRQSVSVDPVLIEQQLDAVFDDIDIKAAKTGMLADAQSIDALVIVWTKKANGIPLVVDPVMVATTGRQLLDQGALDSLCSNLLPLATVVTPNLRETEAILGLNPGDVDSVEKMENAAQDIAEKYKIPVVVVKGGHLEQRLVNNMGKPLVVDIVYLQKEDRIVRVESLRVDSSNTHGTGCTLSAAIAANLANGVSHLAAVRQAIRYVNEAIQAAYPIGHGHGPVNHSYALQTTLIPRPTLHQPNPFTEYLKSCSHGLWKKYTAHRFVQQAGTGVLDRSVFIYYLKQDYMYLKHYARSYALAAFKSDSQQEIAVLSGIAQSCIRESELHIRLCGKWGIGKGEMDRVEESWANVAYTRYILDRGFSGDILELMAAMYPCLLGYSEAAIRQVGDPQTVRDGNPYWPWLEYYVGSEFQTAVENGRRMIESMAQREMPSAGRLNRLVKTFSETVSLEIAFWDNALDLPH</sequence>
<evidence type="ECO:0000259" key="6">
    <source>
        <dbReference type="Pfam" id="PF08543"/>
    </source>
</evidence>
<dbReference type="NCBIfam" id="TIGR00097">
    <property type="entry name" value="HMP-P_kinase"/>
    <property type="match status" value="1"/>
</dbReference>